<feature type="active site" evidence="1">
    <location>
        <position position="245"/>
    </location>
</feature>
<keyword evidence="2" id="KW-0472">Membrane</keyword>
<keyword evidence="1 5" id="KW-0645">Protease</keyword>
<proteinExistence type="inferred from homology"/>
<dbReference type="InterPro" id="IPR014721">
    <property type="entry name" value="Ribsml_uS5_D2-typ_fold_subgr"/>
</dbReference>
<dbReference type="InterPro" id="IPR027065">
    <property type="entry name" value="Lon_Prtase"/>
</dbReference>
<dbReference type="SUPFAM" id="SSF50156">
    <property type="entry name" value="PDZ domain-like"/>
    <property type="match status" value="1"/>
</dbReference>
<keyword evidence="2" id="KW-1133">Transmembrane helix</keyword>
<evidence type="ECO:0000256" key="1">
    <source>
        <dbReference type="PROSITE-ProRule" id="PRU01122"/>
    </source>
</evidence>
<name>A0ABV9GK46_9BACL</name>
<keyword evidence="2" id="KW-0812">Transmembrane</keyword>
<comment type="catalytic activity">
    <reaction evidence="1">
        <text>Hydrolysis of proteins in presence of ATP.</text>
        <dbReference type="EC" id="3.4.21.53"/>
    </reaction>
</comment>
<protein>
    <recommendedName>
        <fullName evidence="1">endopeptidase La</fullName>
        <ecNumber evidence="1">3.4.21.53</ecNumber>
    </recommendedName>
</protein>
<dbReference type="Gene3D" id="3.30.230.10">
    <property type="match status" value="1"/>
</dbReference>
<dbReference type="PROSITE" id="PS50106">
    <property type="entry name" value="PDZ"/>
    <property type="match status" value="1"/>
</dbReference>
<gene>
    <name evidence="5" type="ORF">ACFO4N_00675</name>
</gene>
<feature type="domain" description="PDZ" evidence="3">
    <location>
        <begin position="105"/>
        <end position="191"/>
    </location>
</feature>
<dbReference type="InterPro" id="IPR020568">
    <property type="entry name" value="Ribosomal_Su5_D2-typ_SF"/>
</dbReference>
<dbReference type="SUPFAM" id="SSF54211">
    <property type="entry name" value="Ribosomal protein S5 domain 2-like"/>
    <property type="match status" value="1"/>
</dbReference>
<dbReference type="SMART" id="SM00228">
    <property type="entry name" value="PDZ"/>
    <property type="match status" value="1"/>
</dbReference>
<dbReference type="Pfam" id="PF05362">
    <property type="entry name" value="Lon_C"/>
    <property type="match status" value="1"/>
</dbReference>
<dbReference type="RefSeq" id="WP_376844291.1">
    <property type="nucleotide sequence ID" value="NZ_JBHSFW010000001.1"/>
</dbReference>
<dbReference type="NCBIfam" id="NF041438">
    <property type="entry name" value="SepM_fam_S16"/>
    <property type="match status" value="1"/>
</dbReference>
<dbReference type="GO" id="GO:0006508">
    <property type="term" value="P:proteolysis"/>
    <property type="evidence" value="ECO:0007669"/>
    <property type="project" value="UniProtKB-KW"/>
</dbReference>
<dbReference type="EMBL" id="JBHSFW010000001">
    <property type="protein sequence ID" value="MFC4617236.1"/>
    <property type="molecule type" value="Genomic_DNA"/>
</dbReference>
<dbReference type="Proteomes" id="UP001596022">
    <property type="component" value="Unassembled WGS sequence"/>
</dbReference>
<organism evidence="5 6">
    <name type="scientific">Camelliibacillus cellulosilyticus</name>
    <dbReference type="NCBI Taxonomy" id="2174486"/>
    <lineage>
        <taxon>Bacteria</taxon>
        <taxon>Bacillati</taxon>
        <taxon>Bacillota</taxon>
        <taxon>Bacilli</taxon>
        <taxon>Bacillales</taxon>
        <taxon>Sporolactobacillaceae</taxon>
        <taxon>Camelliibacillus</taxon>
    </lineage>
</organism>
<accession>A0ABV9GK46</accession>
<feature type="domain" description="Lon proteolytic" evidence="4">
    <location>
        <begin position="241"/>
        <end position="343"/>
    </location>
</feature>
<evidence type="ECO:0000313" key="5">
    <source>
        <dbReference type="EMBL" id="MFC4617236.1"/>
    </source>
</evidence>
<dbReference type="EC" id="3.4.21.53" evidence="1"/>
<dbReference type="PANTHER" id="PTHR10046">
    <property type="entry name" value="ATP DEPENDENT LON PROTEASE FAMILY MEMBER"/>
    <property type="match status" value="1"/>
</dbReference>
<dbReference type="PROSITE" id="PS51786">
    <property type="entry name" value="LON_PROTEOLYTIC"/>
    <property type="match status" value="1"/>
</dbReference>
<evidence type="ECO:0000313" key="6">
    <source>
        <dbReference type="Proteomes" id="UP001596022"/>
    </source>
</evidence>
<comment type="caution">
    <text evidence="5">The sequence shown here is derived from an EMBL/GenBank/DDBJ whole genome shotgun (WGS) entry which is preliminary data.</text>
</comment>
<keyword evidence="6" id="KW-1185">Reference proteome</keyword>
<feature type="transmembrane region" description="Helical" evidence="2">
    <location>
        <begin position="7"/>
        <end position="26"/>
    </location>
</feature>
<feature type="active site" evidence="1">
    <location>
        <position position="290"/>
    </location>
</feature>
<reference evidence="6" key="1">
    <citation type="journal article" date="2019" name="Int. J. Syst. Evol. Microbiol.">
        <title>The Global Catalogue of Microorganisms (GCM) 10K type strain sequencing project: providing services to taxonomists for standard genome sequencing and annotation.</title>
        <authorList>
            <consortium name="The Broad Institute Genomics Platform"/>
            <consortium name="The Broad Institute Genome Sequencing Center for Infectious Disease"/>
            <person name="Wu L."/>
            <person name="Ma J."/>
        </authorList>
    </citation>
    <scope>NUCLEOTIDE SEQUENCE [LARGE SCALE GENOMIC DNA]</scope>
    <source>
        <strain evidence="6">CGMCC 1.16306</strain>
    </source>
</reference>
<dbReference type="InterPro" id="IPR008269">
    <property type="entry name" value="Lon_proteolytic"/>
</dbReference>
<dbReference type="InterPro" id="IPR001478">
    <property type="entry name" value="PDZ"/>
</dbReference>
<evidence type="ECO:0000259" key="3">
    <source>
        <dbReference type="PROSITE" id="PS50106"/>
    </source>
</evidence>
<dbReference type="InterPro" id="IPR036034">
    <property type="entry name" value="PDZ_sf"/>
</dbReference>
<keyword evidence="1" id="KW-0720">Serine protease</keyword>
<sequence length="347" mass="37987">MRKNRSTLIYGLIIIFLIICIALNFVRMPYFVTQPGSADPLAPMIKVKNGYQQKGTLRLVTILEGQANFWQYLWAKIDFNPYTEVLKAQQITLPDETPKEMDVRQLDYMKDAQDKATYVAYKAAGKHPQISHQGVLVLNVNSKMPASKSLQAGDIIKAAEGQNVSGVKELESILKNKPKGSKVRLKIERSGHLKNVTAAIGQFPKEWLPANVKSKTGLGILESEALKVETQPTVKFNTKGIGGPSAGLMMALEIYNQLTPDDITKGYDICGTGEIDYDGKVGPIGGIKQKVVAADKAGAHIFFAPVADHEAADAKAAAKDIGTKMKIVPVKTFDDALKYLQSLKQKD</sequence>
<keyword evidence="1 5" id="KW-0378">Hydrolase</keyword>
<comment type="similarity">
    <text evidence="1">Belongs to the peptidase S16 family.</text>
</comment>
<evidence type="ECO:0000259" key="4">
    <source>
        <dbReference type="PROSITE" id="PS51786"/>
    </source>
</evidence>
<evidence type="ECO:0000256" key="2">
    <source>
        <dbReference type="SAM" id="Phobius"/>
    </source>
</evidence>
<dbReference type="GO" id="GO:0008233">
    <property type="term" value="F:peptidase activity"/>
    <property type="evidence" value="ECO:0007669"/>
    <property type="project" value="UniProtKB-KW"/>
</dbReference>
<dbReference type="Pfam" id="PF13180">
    <property type="entry name" value="PDZ_2"/>
    <property type="match status" value="1"/>
</dbReference>